<evidence type="ECO:0000313" key="1">
    <source>
        <dbReference type="Proteomes" id="UP000790787"/>
    </source>
</evidence>
<organism evidence="1 2">
    <name type="scientific">Nicotiana tabacum</name>
    <name type="common">Common tobacco</name>
    <dbReference type="NCBI Taxonomy" id="4097"/>
    <lineage>
        <taxon>Eukaryota</taxon>
        <taxon>Viridiplantae</taxon>
        <taxon>Streptophyta</taxon>
        <taxon>Embryophyta</taxon>
        <taxon>Tracheophyta</taxon>
        <taxon>Spermatophyta</taxon>
        <taxon>Magnoliopsida</taxon>
        <taxon>eudicotyledons</taxon>
        <taxon>Gunneridae</taxon>
        <taxon>Pentapetalae</taxon>
        <taxon>asterids</taxon>
        <taxon>lamiids</taxon>
        <taxon>Solanales</taxon>
        <taxon>Solanaceae</taxon>
        <taxon>Nicotianoideae</taxon>
        <taxon>Nicotianeae</taxon>
        <taxon>Nicotiana</taxon>
    </lineage>
</organism>
<evidence type="ECO:0000313" key="2">
    <source>
        <dbReference type="RefSeq" id="XP_075095196.1"/>
    </source>
</evidence>
<dbReference type="Proteomes" id="UP000790787">
    <property type="component" value="Chromosome 19"/>
</dbReference>
<gene>
    <name evidence="2" type="primary">LOC142173497</name>
</gene>
<keyword evidence="1" id="KW-1185">Reference proteome</keyword>
<accession>A0AC58TDB4</accession>
<sequence length="147" mass="17266">MEESLWAYRTTYRTPMQANPYSLVYRVEAVLPLEHQIPSLRLAIQEELEALDDKRLEAQQRLECYQVCLSRSFNKRVCLRSFQVGDQVLVARRPIITSRRSGGIFSTKWDGPFVVHEVYSSDTYKIVYSDGLWTCPNNGKFMKRYYP</sequence>
<proteinExistence type="predicted"/>
<dbReference type="RefSeq" id="XP_075095196.1">
    <property type="nucleotide sequence ID" value="XM_075239095.1"/>
</dbReference>
<protein>
    <submittedName>
        <fullName evidence="2">Uncharacterized protein LOC142173497</fullName>
    </submittedName>
</protein>
<name>A0AC58TDB4_TOBAC</name>
<reference evidence="1" key="1">
    <citation type="journal article" date="2014" name="Nat. Commun.">
        <title>The tobacco genome sequence and its comparison with those of tomato and potato.</title>
        <authorList>
            <person name="Sierro N."/>
            <person name="Battey J.N."/>
            <person name="Ouadi S."/>
            <person name="Bakaher N."/>
            <person name="Bovet L."/>
            <person name="Willig A."/>
            <person name="Goepfert S."/>
            <person name="Peitsch M.C."/>
            <person name="Ivanov N.V."/>
        </authorList>
    </citation>
    <scope>NUCLEOTIDE SEQUENCE [LARGE SCALE GENOMIC DNA]</scope>
</reference>
<reference evidence="2" key="2">
    <citation type="submission" date="2025-08" db="UniProtKB">
        <authorList>
            <consortium name="RefSeq"/>
        </authorList>
    </citation>
    <scope>IDENTIFICATION</scope>
    <source>
        <tissue evidence="2">Leaf</tissue>
    </source>
</reference>